<organism evidence="2 3">
    <name type="scientific">Dictyobacter arantiisoli</name>
    <dbReference type="NCBI Taxonomy" id="2014874"/>
    <lineage>
        <taxon>Bacteria</taxon>
        <taxon>Bacillati</taxon>
        <taxon>Chloroflexota</taxon>
        <taxon>Ktedonobacteria</taxon>
        <taxon>Ktedonobacterales</taxon>
        <taxon>Dictyobacteraceae</taxon>
        <taxon>Dictyobacter</taxon>
    </lineage>
</organism>
<dbReference type="SUPFAM" id="SSF55961">
    <property type="entry name" value="Bet v1-like"/>
    <property type="match status" value="1"/>
</dbReference>
<dbReference type="Pfam" id="PF10604">
    <property type="entry name" value="Polyketide_cyc2"/>
    <property type="match status" value="1"/>
</dbReference>
<dbReference type="CDD" id="cd07812">
    <property type="entry name" value="SRPBCC"/>
    <property type="match status" value="1"/>
</dbReference>
<sequence length="197" mass="21870">MYMSRVFAQKERIINATPDKVFALVSDYTVQRPRILTPNFQNYTVEKGGQGSGTVIHYVLEAAGRRRAYHMRVDEIVRGRILTERDSNSTLVTTWNVQPMRGGQKSKVRVTSEWEGGSGTKGFFERIFAPLGLRRIYGSMLESLVGLLNVSDEEVPAVQGKEYSPSQNTAAFLALFGAVVAVALAISLLQRKQAKNA</sequence>
<keyword evidence="1" id="KW-1133">Transmembrane helix</keyword>
<reference evidence="2 3" key="1">
    <citation type="submission" date="2019-01" db="EMBL/GenBank/DDBJ databases">
        <title>Draft genome sequence of Dictyobacter sp. Uno17.</title>
        <authorList>
            <person name="Wang C.M."/>
            <person name="Zheng Y."/>
            <person name="Sakai Y."/>
            <person name="Abe K."/>
            <person name="Yokota A."/>
            <person name="Yabe S."/>
        </authorList>
    </citation>
    <scope>NUCLEOTIDE SEQUENCE [LARGE SCALE GENOMIC DNA]</scope>
    <source>
        <strain evidence="2 3">Uno17</strain>
    </source>
</reference>
<gene>
    <name evidence="2" type="ORF">KDI_13070</name>
</gene>
<name>A0A5A5T9P2_9CHLR</name>
<dbReference type="AlphaFoldDB" id="A0A5A5T9P2"/>
<evidence type="ECO:0008006" key="4">
    <source>
        <dbReference type="Google" id="ProtNLM"/>
    </source>
</evidence>
<dbReference type="Proteomes" id="UP000322530">
    <property type="component" value="Unassembled WGS sequence"/>
</dbReference>
<accession>A0A5A5T9P2</accession>
<comment type="caution">
    <text evidence="2">The sequence shown here is derived from an EMBL/GenBank/DDBJ whole genome shotgun (WGS) entry which is preliminary data.</text>
</comment>
<dbReference type="InterPro" id="IPR023393">
    <property type="entry name" value="START-like_dom_sf"/>
</dbReference>
<feature type="transmembrane region" description="Helical" evidence="1">
    <location>
        <begin position="170"/>
        <end position="189"/>
    </location>
</feature>
<keyword evidence="1" id="KW-0472">Membrane</keyword>
<dbReference type="Gene3D" id="3.30.530.20">
    <property type="match status" value="1"/>
</dbReference>
<dbReference type="InterPro" id="IPR019587">
    <property type="entry name" value="Polyketide_cyclase/dehydratase"/>
</dbReference>
<evidence type="ECO:0000313" key="2">
    <source>
        <dbReference type="EMBL" id="GCF07743.1"/>
    </source>
</evidence>
<proteinExistence type="predicted"/>
<keyword evidence="3" id="KW-1185">Reference proteome</keyword>
<dbReference type="EMBL" id="BIXY01000014">
    <property type="protein sequence ID" value="GCF07743.1"/>
    <property type="molecule type" value="Genomic_DNA"/>
</dbReference>
<evidence type="ECO:0000313" key="3">
    <source>
        <dbReference type="Proteomes" id="UP000322530"/>
    </source>
</evidence>
<protein>
    <recommendedName>
        <fullName evidence="4">Polyketide cyclase</fullName>
    </recommendedName>
</protein>
<evidence type="ECO:0000256" key="1">
    <source>
        <dbReference type="SAM" id="Phobius"/>
    </source>
</evidence>
<keyword evidence="1" id="KW-0812">Transmembrane</keyword>